<protein>
    <submittedName>
        <fullName evidence="3">Uncharacterized protein</fullName>
    </submittedName>
</protein>
<comment type="caution">
    <text evidence="3">The sequence shown here is derived from an EMBL/GenBank/DDBJ whole genome shotgun (WGS) entry which is preliminary data.</text>
</comment>
<name>A0ABS8UZD2_DATST</name>
<evidence type="ECO:0000256" key="1">
    <source>
        <dbReference type="ARBA" id="ARBA00004123"/>
    </source>
</evidence>
<keyword evidence="4" id="KW-1185">Reference proteome</keyword>
<evidence type="ECO:0000256" key="2">
    <source>
        <dbReference type="ARBA" id="ARBA00023242"/>
    </source>
</evidence>
<reference evidence="3 4" key="1">
    <citation type="journal article" date="2021" name="BMC Genomics">
        <title>Datura genome reveals duplications of psychoactive alkaloid biosynthetic genes and high mutation rate following tissue culture.</title>
        <authorList>
            <person name="Rajewski A."/>
            <person name="Carter-House D."/>
            <person name="Stajich J."/>
            <person name="Litt A."/>
        </authorList>
    </citation>
    <scope>NUCLEOTIDE SEQUENCE [LARGE SCALE GENOMIC DNA]</scope>
    <source>
        <strain evidence="3">AR-01</strain>
    </source>
</reference>
<gene>
    <name evidence="3" type="ORF">HAX54_023764</name>
</gene>
<dbReference type="EMBL" id="JACEIK010002890">
    <property type="protein sequence ID" value="MCD9639324.1"/>
    <property type="molecule type" value="Genomic_DNA"/>
</dbReference>
<keyword evidence="2" id="KW-0539">Nucleus</keyword>
<proteinExistence type="predicted"/>
<dbReference type="Proteomes" id="UP000823775">
    <property type="component" value="Unassembled WGS sequence"/>
</dbReference>
<evidence type="ECO:0000313" key="4">
    <source>
        <dbReference type="Proteomes" id="UP000823775"/>
    </source>
</evidence>
<organism evidence="3 4">
    <name type="scientific">Datura stramonium</name>
    <name type="common">Jimsonweed</name>
    <name type="synonym">Common thornapple</name>
    <dbReference type="NCBI Taxonomy" id="4076"/>
    <lineage>
        <taxon>Eukaryota</taxon>
        <taxon>Viridiplantae</taxon>
        <taxon>Streptophyta</taxon>
        <taxon>Embryophyta</taxon>
        <taxon>Tracheophyta</taxon>
        <taxon>Spermatophyta</taxon>
        <taxon>Magnoliopsida</taxon>
        <taxon>eudicotyledons</taxon>
        <taxon>Gunneridae</taxon>
        <taxon>Pentapetalae</taxon>
        <taxon>asterids</taxon>
        <taxon>lamiids</taxon>
        <taxon>Solanales</taxon>
        <taxon>Solanaceae</taxon>
        <taxon>Solanoideae</taxon>
        <taxon>Datureae</taxon>
        <taxon>Datura</taxon>
    </lineage>
</organism>
<sequence length="200" mass="21666">MTGKRGRGRPRKLVVATSLLNFTVSGSRTRLPVDSQSNVVNLQNTGLKSGKDSLAGVGTSDAYTKSLVHGKGSPTTPLLRPVVGTPSVDVTVVNQGAGISPAPQTQGITGTSKHELFLPLITSHWKPAYHGDKLKGIWKQLKDLRGEFRKLNVSEFQIVTDRVIQARSQLQNVQELMVIHCTDALIVDEVTALENLRNGH</sequence>
<dbReference type="InterPro" id="IPR000637">
    <property type="entry name" value="HMGI/Y_DNA-bd_CS"/>
</dbReference>
<accession>A0ABS8UZD2</accession>
<evidence type="ECO:0000313" key="3">
    <source>
        <dbReference type="EMBL" id="MCD9639324.1"/>
    </source>
</evidence>
<dbReference type="PROSITE" id="PS00354">
    <property type="entry name" value="HMGI_Y"/>
    <property type="match status" value="1"/>
</dbReference>
<comment type="subcellular location">
    <subcellularLocation>
        <location evidence="1">Nucleus</location>
    </subcellularLocation>
</comment>